<dbReference type="Proteomes" id="UP000276232">
    <property type="component" value="Unassembled WGS sequence"/>
</dbReference>
<keyword evidence="2" id="KW-1133">Transmembrane helix</keyword>
<organism evidence="4 5">
    <name type="scientific">Pseudokineococcus lusitanus</name>
    <dbReference type="NCBI Taxonomy" id="763993"/>
    <lineage>
        <taxon>Bacteria</taxon>
        <taxon>Bacillati</taxon>
        <taxon>Actinomycetota</taxon>
        <taxon>Actinomycetes</taxon>
        <taxon>Kineosporiales</taxon>
        <taxon>Kineosporiaceae</taxon>
        <taxon>Pseudokineococcus</taxon>
    </lineage>
</organism>
<feature type="region of interest" description="Disordered" evidence="1">
    <location>
        <begin position="361"/>
        <end position="423"/>
    </location>
</feature>
<gene>
    <name evidence="4" type="ORF">EDC03_3351</name>
</gene>
<reference evidence="4 5" key="1">
    <citation type="journal article" date="2015" name="Stand. Genomic Sci.">
        <title>Genomic Encyclopedia of Bacterial and Archaeal Type Strains, Phase III: the genomes of soil and plant-associated and newly described type strains.</title>
        <authorList>
            <person name="Whitman W.B."/>
            <person name="Woyke T."/>
            <person name="Klenk H.P."/>
            <person name="Zhou Y."/>
            <person name="Lilburn T.G."/>
            <person name="Beck B.J."/>
            <person name="De Vos P."/>
            <person name="Vandamme P."/>
            <person name="Eisen J.A."/>
            <person name="Garrity G."/>
            <person name="Hugenholtz P."/>
            <person name="Kyrpides N.C."/>
        </authorList>
    </citation>
    <scope>NUCLEOTIDE SEQUENCE [LARGE SCALE GENOMIC DNA]</scope>
    <source>
        <strain evidence="4 5">CECT 7306</strain>
    </source>
</reference>
<evidence type="ECO:0000313" key="5">
    <source>
        <dbReference type="Proteomes" id="UP000276232"/>
    </source>
</evidence>
<proteinExistence type="predicted"/>
<sequence>MSRTTSRGRAAGIGLGALAAVALVASPVAAAPAEDLPTIELGAEPEDVQVVVYGGPADEDQASVLDTIPVPESGAVSFLLPAPVLPGDPVVTLVDNAVYEDPDFEIPEDGELPTLDVDVDVVPATTDDGFDSLLITIPQDDPALVEVDEVELTVTGLEVDGLPGALVVATTTVDLKPGKLGQLLIQDPAPVEGFADVFLDLDDVAFRAGDQVRLEVPTDSALDVLGLGRIDYADVMVIPGEDGQFGWFASTRESAGALSASPDSLAAAVATGRTEDGLADVADEYSVEVEDGATLAQDDVVDEEEDPYYLEAEVDEDGRGATLQSSTALPEGEYLLYVNVASYDSDLNVGGISFAEVAAAPVEPAPEPEPEPSAPAPAPQPTPTVTVIAPAPAQTATATRVPARQNPGLRSNTGVETAAAPGLSDGQLVGLGAGLLLLGSAAGAVALRSQRRARA</sequence>
<comment type="caution">
    <text evidence="4">The sequence shown here is derived from an EMBL/GenBank/DDBJ whole genome shotgun (WGS) entry which is preliminary data.</text>
</comment>
<feature type="compositionally biased region" description="Pro residues" evidence="1">
    <location>
        <begin position="363"/>
        <end position="382"/>
    </location>
</feature>
<dbReference type="RefSeq" id="WP_123381414.1">
    <property type="nucleotide sequence ID" value="NZ_RJKN01000012.1"/>
</dbReference>
<evidence type="ECO:0008006" key="6">
    <source>
        <dbReference type="Google" id="ProtNLM"/>
    </source>
</evidence>
<protein>
    <recommendedName>
        <fullName evidence="6">Gram-positive cocci surface proteins LPxTG domain-containing protein</fullName>
    </recommendedName>
</protein>
<keyword evidence="3" id="KW-0732">Signal</keyword>
<feature type="transmembrane region" description="Helical" evidence="2">
    <location>
        <begin position="428"/>
        <end position="447"/>
    </location>
</feature>
<evidence type="ECO:0000256" key="1">
    <source>
        <dbReference type="SAM" id="MobiDB-lite"/>
    </source>
</evidence>
<keyword evidence="2" id="KW-0472">Membrane</keyword>
<feature type="signal peptide" evidence="3">
    <location>
        <begin position="1"/>
        <end position="30"/>
    </location>
</feature>
<evidence type="ECO:0000313" key="4">
    <source>
        <dbReference type="EMBL" id="ROP26594.1"/>
    </source>
</evidence>
<evidence type="ECO:0000256" key="3">
    <source>
        <dbReference type="SAM" id="SignalP"/>
    </source>
</evidence>
<feature type="compositionally biased region" description="Low complexity" evidence="1">
    <location>
        <begin position="383"/>
        <end position="403"/>
    </location>
</feature>
<name>A0A3N1G8Q6_9ACTN</name>
<evidence type="ECO:0000256" key="2">
    <source>
        <dbReference type="SAM" id="Phobius"/>
    </source>
</evidence>
<keyword evidence="5" id="KW-1185">Reference proteome</keyword>
<dbReference type="AlphaFoldDB" id="A0A3N1G8Q6"/>
<keyword evidence="2" id="KW-0812">Transmembrane</keyword>
<feature type="chain" id="PRO_5017944422" description="Gram-positive cocci surface proteins LPxTG domain-containing protein" evidence="3">
    <location>
        <begin position="31"/>
        <end position="455"/>
    </location>
</feature>
<dbReference type="EMBL" id="RJKN01000012">
    <property type="protein sequence ID" value="ROP26594.1"/>
    <property type="molecule type" value="Genomic_DNA"/>
</dbReference>
<accession>A0A3N1G8Q6</accession>
<dbReference type="InParanoid" id="A0A3N1G8Q6"/>